<proteinExistence type="predicted"/>
<gene>
    <name evidence="2" type="ORF">F1737_05220</name>
</gene>
<accession>A0AA97FDP7</accession>
<feature type="transmembrane region" description="Helical" evidence="1">
    <location>
        <begin position="61"/>
        <end position="85"/>
    </location>
</feature>
<organism evidence="2 3">
    <name type="scientific">Methanochimaera problematica</name>
    <dbReference type="NCBI Taxonomy" id="2609417"/>
    <lineage>
        <taxon>Archaea</taxon>
        <taxon>Methanobacteriati</taxon>
        <taxon>Methanobacteriota</taxon>
        <taxon>Stenosarchaea group</taxon>
        <taxon>Methanomicrobia</taxon>
        <taxon>Methanomicrobiales</taxon>
        <taxon>Methanomicrobiaceae</taxon>
        <taxon>Methanochimaera</taxon>
    </lineage>
</organism>
<evidence type="ECO:0000313" key="3">
    <source>
        <dbReference type="Proteomes" id="UP001301797"/>
    </source>
</evidence>
<evidence type="ECO:0000313" key="2">
    <source>
        <dbReference type="EMBL" id="WOF16148.1"/>
    </source>
</evidence>
<keyword evidence="1" id="KW-1133">Transmembrane helix</keyword>
<dbReference type="KEGG" id="mefw:F1737_05220"/>
<dbReference type="EMBL" id="CP043875">
    <property type="protein sequence ID" value="WOF16148.1"/>
    <property type="molecule type" value="Genomic_DNA"/>
</dbReference>
<sequence>MPEITYIDVISAAIVTGTIFLIFGFIVALITTILGLFAIVIAPLSDYSYLKAGSDLVGGLVNIIITSLGLGFGGFVLGATFSLLYNFTAEIFGGIYVDLVEYEYLPEKEETEETPIGYE</sequence>
<keyword evidence="1" id="KW-0812">Transmembrane</keyword>
<dbReference type="Proteomes" id="UP001301797">
    <property type="component" value="Chromosome"/>
</dbReference>
<dbReference type="RefSeq" id="WP_317137726.1">
    <property type="nucleotide sequence ID" value="NZ_CP043875.1"/>
</dbReference>
<evidence type="ECO:0008006" key="4">
    <source>
        <dbReference type="Google" id="ProtNLM"/>
    </source>
</evidence>
<keyword evidence="3" id="KW-1185">Reference proteome</keyword>
<name>A0AA97FDP7_9EURY</name>
<keyword evidence="1" id="KW-0472">Membrane</keyword>
<protein>
    <recommendedName>
        <fullName evidence="4">DUF3566 domain-containing protein</fullName>
    </recommendedName>
</protein>
<feature type="transmembrane region" description="Helical" evidence="1">
    <location>
        <begin position="12"/>
        <end position="41"/>
    </location>
</feature>
<dbReference type="GeneID" id="85229555"/>
<evidence type="ECO:0000256" key="1">
    <source>
        <dbReference type="SAM" id="Phobius"/>
    </source>
</evidence>
<reference evidence="2 3" key="1">
    <citation type="submission" date="2019-09" db="EMBL/GenBank/DDBJ databases">
        <title>The complete genome of Methanoplanus sp. FWC-SCC4.</title>
        <authorList>
            <person name="Chen S.-C."/>
            <person name="Zhou Y.-Z."/>
            <person name="Lai M.-C."/>
        </authorList>
    </citation>
    <scope>NUCLEOTIDE SEQUENCE [LARGE SCALE GENOMIC DNA]</scope>
    <source>
        <strain evidence="2 3">FWC-SCC4</strain>
    </source>
</reference>
<dbReference type="AlphaFoldDB" id="A0AA97FDP7"/>